<comment type="subcellular location">
    <subcellularLocation>
        <location evidence="1">Cell membrane</location>
        <topology evidence="1">Multi-pass membrane protein</topology>
    </subcellularLocation>
</comment>
<evidence type="ECO:0000313" key="8">
    <source>
        <dbReference type="Proteomes" id="UP000247973"/>
    </source>
</evidence>
<comment type="caution">
    <text evidence="7">The sequence shown here is derived from an EMBL/GenBank/DDBJ whole genome shotgun (WGS) entry which is preliminary data.</text>
</comment>
<dbReference type="GO" id="GO:0022857">
    <property type="term" value="F:transmembrane transporter activity"/>
    <property type="evidence" value="ECO:0007669"/>
    <property type="project" value="InterPro"/>
</dbReference>
<sequence>MNNNWKKTFAIIWSGQLFSTLTSSIVGYSVVFWLSLQTGSAEVLAYAMIATLLPQLVLGLFTGVFVDRWNRKLTMIYADSFIAICTAVMCILFYFDTVTIWQIYILLILRSAGSAFHTPAMQASVPLLAPESELMRVAGVNQIIFSISNIAGPALAALLINLMEMTYVLSLDIIGAIIACTSLLFVTIPNPEKKDTEQTPNIIAEIKEGLHAIFSTQGLKWVLICDVIMLFFIIPISALFPLITLKHFLGDTYDMSIVEASWGVGIFIGGIFIGMKKIKMMNKIVLIGIASILIGLTSLISGLLPSSGLIWFIALTGISGIGGTIWNSSFTVILQTKIDPSVLGRAFSTYDSMMLLPSIPGLLATGFVADAIGITNVFVIAGIAICLIGCLFFIIPSVVSLGKSTVGKYE</sequence>
<dbReference type="Pfam" id="PF07690">
    <property type="entry name" value="MFS_1"/>
    <property type="match status" value="1"/>
</dbReference>
<keyword evidence="5 6" id="KW-0472">Membrane</keyword>
<reference evidence="7 8" key="1">
    <citation type="submission" date="2018-03" db="EMBL/GenBank/DDBJ databases">
        <title>Genomic Encyclopedia of Archaeal and Bacterial Type Strains, Phase II (KMG-II): from individual species to whole genera.</title>
        <authorList>
            <person name="Goeker M."/>
        </authorList>
    </citation>
    <scope>NUCLEOTIDE SEQUENCE [LARGE SCALE GENOMIC DNA]</scope>
    <source>
        <strain evidence="7 8">DSM 100214</strain>
    </source>
</reference>
<dbReference type="PANTHER" id="PTHR23513:SF6">
    <property type="entry name" value="MAJOR FACILITATOR SUPERFAMILY ASSOCIATED DOMAIN-CONTAINING PROTEIN"/>
    <property type="match status" value="1"/>
</dbReference>
<dbReference type="CDD" id="cd06173">
    <property type="entry name" value="MFS_MefA_like"/>
    <property type="match status" value="1"/>
</dbReference>
<dbReference type="AlphaFoldDB" id="A0A2V3PU82"/>
<evidence type="ECO:0000256" key="2">
    <source>
        <dbReference type="ARBA" id="ARBA00022475"/>
    </source>
</evidence>
<dbReference type="InterPro" id="IPR011701">
    <property type="entry name" value="MFS"/>
</dbReference>
<dbReference type="InterPro" id="IPR036259">
    <property type="entry name" value="MFS_trans_sf"/>
</dbReference>
<protein>
    <submittedName>
        <fullName evidence="7">DHA3 family macrolide efflux protein-like MFS transporter</fullName>
    </submittedName>
</protein>
<keyword evidence="4 6" id="KW-1133">Transmembrane helix</keyword>
<keyword evidence="8" id="KW-1185">Reference proteome</keyword>
<accession>A0A2V3PU82</accession>
<keyword evidence="3 6" id="KW-0812">Transmembrane</keyword>
<feature type="transmembrane region" description="Helical" evidence="6">
    <location>
        <begin position="139"/>
        <end position="160"/>
    </location>
</feature>
<feature type="transmembrane region" description="Helical" evidence="6">
    <location>
        <begin position="12"/>
        <end position="31"/>
    </location>
</feature>
<feature type="transmembrane region" description="Helical" evidence="6">
    <location>
        <begin position="43"/>
        <end position="66"/>
    </location>
</feature>
<feature type="transmembrane region" description="Helical" evidence="6">
    <location>
        <begin position="310"/>
        <end position="334"/>
    </location>
</feature>
<feature type="transmembrane region" description="Helical" evidence="6">
    <location>
        <begin position="255"/>
        <end position="273"/>
    </location>
</feature>
<feature type="transmembrane region" description="Helical" evidence="6">
    <location>
        <begin position="221"/>
        <end position="243"/>
    </location>
</feature>
<feature type="transmembrane region" description="Helical" evidence="6">
    <location>
        <begin position="285"/>
        <end position="304"/>
    </location>
</feature>
<evidence type="ECO:0000256" key="6">
    <source>
        <dbReference type="SAM" id="Phobius"/>
    </source>
</evidence>
<feature type="transmembrane region" description="Helical" evidence="6">
    <location>
        <begin position="166"/>
        <end position="188"/>
    </location>
</feature>
<proteinExistence type="predicted"/>
<name>A0A2V3PU82_9BACT</name>
<evidence type="ECO:0000256" key="3">
    <source>
        <dbReference type="ARBA" id="ARBA00022692"/>
    </source>
</evidence>
<dbReference type="RefSeq" id="WP_110309218.1">
    <property type="nucleotide sequence ID" value="NZ_QICL01000001.1"/>
</dbReference>
<dbReference type="PANTHER" id="PTHR23513">
    <property type="entry name" value="INTEGRAL MEMBRANE EFFLUX PROTEIN-RELATED"/>
    <property type="match status" value="1"/>
</dbReference>
<dbReference type="OrthoDB" id="9775268at2"/>
<feature type="transmembrane region" description="Helical" evidence="6">
    <location>
        <begin position="101"/>
        <end position="118"/>
    </location>
</feature>
<dbReference type="GO" id="GO:0005886">
    <property type="term" value="C:plasma membrane"/>
    <property type="evidence" value="ECO:0007669"/>
    <property type="project" value="UniProtKB-SubCell"/>
</dbReference>
<dbReference type="Gene3D" id="1.20.1250.20">
    <property type="entry name" value="MFS general substrate transporter like domains"/>
    <property type="match status" value="1"/>
</dbReference>
<evidence type="ECO:0000256" key="5">
    <source>
        <dbReference type="ARBA" id="ARBA00023136"/>
    </source>
</evidence>
<dbReference type="EMBL" id="QICL01000001">
    <property type="protein sequence ID" value="PXV69270.1"/>
    <property type="molecule type" value="Genomic_DNA"/>
</dbReference>
<evidence type="ECO:0000313" key="7">
    <source>
        <dbReference type="EMBL" id="PXV69270.1"/>
    </source>
</evidence>
<dbReference type="SUPFAM" id="SSF103473">
    <property type="entry name" value="MFS general substrate transporter"/>
    <property type="match status" value="1"/>
</dbReference>
<feature type="transmembrane region" description="Helical" evidence="6">
    <location>
        <begin position="73"/>
        <end position="95"/>
    </location>
</feature>
<evidence type="ECO:0000256" key="1">
    <source>
        <dbReference type="ARBA" id="ARBA00004651"/>
    </source>
</evidence>
<dbReference type="Proteomes" id="UP000247973">
    <property type="component" value="Unassembled WGS sequence"/>
</dbReference>
<keyword evidence="2" id="KW-1003">Cell membrane</keyword>
<feature type="transmembrane region" description="Helical" evidence="6">
    <location>
        <begin position="354"/>
        <end position="372"/>
    </location>
</feature>
<organism evidence="7 8">
    <name type="scientific">Dysgonomonas alginatilytica</name>
    <dbReference type="NCBI Taxonomy" id="1605892"/>
    <lineage>
        <taxon>Bacteria</taxon>
        <taxon>Pseudomonadati</taxon>
        <taxon>Bacteroidota</taxon>
        <taxon>Bacteroidia</taxon>
        <taxon>Bacteroidales</taxon>
        <taxon>Dysgonomonadaceae</taxon>
        <taxon>Dysgonomonas</taxon>
    </lineage>
</organism>
<evidence type="ECO:0000256" key="4">
    <source>
        <dbReference type="ARBA" id="ARBA00022989"/>
    </source>
</evidence>
<gene>
    <name evidence="7" type="ORF">CLV62_101539</name>
</gene>
<feature type="transmembrane region" description="Helical" evidence="6">
    <location>
        <begin position="378"/>
        <end position="401"/>
    </location>
</feature>